<keyword evidence="14" id="KW-0732">Signal</keyword>
<dbReference type="EMBL" id="FNJL01000012">
    <property type="protein sequence ID" value="SDP42073.1"/>
    <property type="molecule type" value="Genomic_DNA"/>
</dbReference>
<dbReference type="SUPFAM" id="SSF56935">
    <property type="entry name" value="Porins"/>
    <property type="match status" value="1"/>
</dbReference>
<evidence type="ECO:0000256" key="8">
    <source>
        <dbReference type="ARBA" id="ARBA00023077"/>
    </source>
</evidence>
<keyword evidence="6 12" id="KW-0812">Transmembrane</keyword>
<evidence type="ECO:0000256" key="13">
    <source>
        <dbReference type="RuleBase" id="RU003357"/>
    </source>
</evidence>
<dbReference type="GO" id="GO:0044718">
    <property type="term" value="P:siderophore transmembrane transport"/>
    <property type="evidence" value="ECO:0007669"/>
    <property type="project" value="TreeGrafter"/>
</dbReference>
<feature type="domain" description="Secretin/TonB short N-terminal" evidence="15">
    <location>
        <begin position="64"/>
        <end position="114"/>
    </location>
</feature>
<feature type="chain" id="PRO_5011650145" evidence="14">
    <location>
        <begin position="34"/>
        <end position="836"/>
    </location>
</feature>
<name>A0A1H0SK01_9BURK</name>
<dbReference type="Gene3D" id="2.40.170.20">
    <property type="entry name" value="TonB-dependent receptor, beta-barrel domain"/>
    <property type="match status" value="1"/>
</dbReference>
<evidence type="ECO:0000256" key="6">
    <source>
        <dbReference type="ARBA" id="ARBA00022692"/>
    </source>
</evidence>
<evidence type="ECO:0000256" key="4">
    <source>
        <dbReference type="ARBA" id="ARBA00022452"/>
    </source>
</evidence>
<dbReference type="GO" id="GO:0015344">
    <property type="term" value="F:siderophore uptake transmembrane transporter activity"/>
    <property type="evidence" value="ECO:0007669"/>
    <property type="project" value="TreeGrafter"/>
</dbReference>
<gene>
    <name evidence="16" type="ORF">SAMN04489708_112134</name>
</gene>
<organism evidence="16 17">
    <name type="scientific">Paracidovorax cattleyae</name>
    <dbReference type="NCBI Taxonomy" id="80868"/>
    <lineage>
        <taxon>Bacteria</taxon>
        <taxon>Pseudomonadati</taxon>
        <taxon>Pseudomonadota</taxon>
        <taxon>Betaproteobacteria</taxon>
        <taxon>Burkholderiales</taxon>
        <taxon>Comamonadaceae</taxon>
        <taxon>Paracidovorax</taxon>
    </lineage>
</organism>
<dbReference type="InterPro" id="IPR000531">
    <property type="entry name" value="Beta-barrel_TonB"/>
</dbReference>
<dbReference type="Gene3D" id="2.170.130.10">
    <property type="entry name" value="TonB-dependent receptor, plug domain"/>
    <property type="match status" value="1"/>
</dbReference>
<keyword evidence="5" id="KW-0406">Ion transport</keyword>
<dbReference type="PANTHER" id="PTHR30069:SF42">
    <property type="entry name" value="FERRIC AEROBACTIN RECEPTOR"/>
    <property type="match status" value="1"/>
</dbReference>
<dbReference type="CDD" id="cd01347">
    <property type="entry name" value="ligand_gated_channel"/>
    <property type="match status" value="1"/>
</dbReference>
<dbReference type="PANTHER" id="PTHR30069">
    <property type="entry name" value="TONB-DEPENDENT OUTER MEMBRANE RECEPTOR"/>
    <property type="match status" value="1"/>
</dbReference>
<dbReference type="Proteomes" id="UP000199317">
    <property type="component" value="Unassembled WGS sequence"/>
</dbReference>
<dbReference type="OrthoDB" id="8670144at2"/>
<keyword evidence="4 12" id="KW-1134">Transmembrane beta strand</keyword>
<keyword evidence="10" id="KW-0675">Receptor</keyword>
<evidence type="ECO:0000259" key="15">
    <source>
        <dbReference type="SMART" id="SM00965"/>
    </source>
</evidence>
<evidence type="ECO:0000256" key="12">
    <source>
        <dbReference type="PROSITE-ProRule" id="PRU01360"/>
    </source>
</evidence>
<evidence type="ECO:0000313" key="17">
    <source>
        <dbReference type="Proteomes" id="UP000199317"/>
    </source>
</evidence>
<evidence type="ECO:0000256" key="2">
    <source>
        <dbReference type="ARBA" id="ARBA00009810"/>
    </source>
</evidence>
<dbReference type="PROSITE" id="PS52016">
    <property type="entry name" value="TONB_DEPENDENT_REC_3"/>
    <property type="match status" value="1"/>
</dbReference>
<dbReference type="InterPro" id="IPR037066">
    <property type="entry name" value="Plug_dom_sf"/>
</dbReference>
<dbReference type="Pfam" id="PF00593">
    <property type="entry name" value="TonB_dep_Rec_b-barrel"/>
    <property type="match status" value="1"/>
</dbReference>
<keyword evidence="5" id="KW-0410">Iron transport</keyword>
<dbReference type="RefSeq" id="WP_092834727.1">
    <property type="nucleotide sequence ID" value="NZ_FNJL01000012.1"/>
</dbReference>
<dbReference type="InterPro" id="IPR036942">
    <property type="entry name" value="Beta-barrel_TonB_sf"/>
</dbReference>
<keyword evidence="7" id="KW-0408">Iron</keyword>
<dbReference type="Pfam" id="PF07715">
    <property type="entry name" value="Plug"/>
    <property type="match status" value="1"/>
</dbReference>
<sequence>MRDSMRSGPRGGLPPLALSLTLALAALSPAVHAQPDASAVVQAYDIPPGALGPALNRFAQEAGVSLAVDAGRVAGATTAGLQGRYSVEEGFAQLLKGSGYAIRKTGAGYGLAPALPATVPPAGERDRTGARAAPAEAVAADAAAPAGGAAEDAPAVRTPAGRGTLETVTVSASRSNMEAEKAPQTVQVITRAQIEQQLALSTNSSDVLSNLIPSYTPSRGKMNGSGETLRGRTPLILVDGVPQSNPIRPTGREAHTIDFAMVDRVEVVQGANAINGLGATGGTINLITKRPENGALNQHVDVQATMPAGHGGSDSLSTRMAYSANGRQDRLDYLFSIAAEDQGLWRDAQGRGIGADNTQGDLMDARSYDVLGKLGYWLDDDQRLQLSINRYRIKSQADYIGVAGDRTRGIPTTSTRGTPAGAPPFNEVQTSAITYNHYNLAGMELSALAFSQEFEALFGGDRSATFQDPLIAPRGTLVDQSRAKSSKLGTKVTLTRADLLDDRLKLTGGFDTLVDKGKQDLFGTGRTYVPDSEYRNLSLFLQGEYRLLDQVTLHGGVRREYADLKIDSYRTLAAYNRVAVQGGTLDFGETLYNAGIVFEPAKDWNVYASYSEGFGMPDVGRVLRSINTPGQNVDDMKSLSPIVTQSVELGTRVKRGDWEAEASWFRSSSDYGTRVLRVNEAFMLAREKNRIDGLEASLGWQVHRAHKARLAYSRTKGRYDSNDDGRLDARLDGLNIAPDRLVASWTAQWNEQLSSFVQVQRAFSRTFDNPAMNFGGYTLVDASVQYRLPKGRLRLAVANLFNRDYITYYSQSALVEPLRYFAGRGRTLTLGYSVDF</sequence>
<dbReference type="Pfam" id="PF07660">
    <property type="entry name" value="STN"/>
    <property type="match status" value="1"/>
</dbReference>
<evidence type="ECO:0000256" key="7">
    <source>
        <dbReference type="ARBA" id="ARBA00023004"/>
    </source>
</evidence>
<comment type="similarity">
    <text evidence="2 12 13">Belongs to the TonB-dependent receptor family.</text>
</comment>
<keyword evidence="8 13" id="KW-0798">TonB box</keyword>
<evidence type="ECO:0000313" key="16">
    <source>
        <dbReference type="EMBL" id="SDP42073.1"/>
    </source>
</evidence>
<dbReference type="SMART" id="SM00965">
    <property type="entry name" value="STN"/>
    <property type="match status" value="1"/>
</dbReference>
<evidence type="ECO:0000256" key="1">
    <source>
        <dbReference type="ARBA" id="ARBA00004571"/>
    </source>
</evidence>
<keyword evidence="11 12" id="KW-0998">Cell outer membrane</keyword>
<evidence type="ECO:0000256" key="3">
    <source>
        <dbReference type="ARBA" id="ARBA00022448"/>
    </source>
</evidence>
<keyword evidence="3 12" id="KW-0813">Transport</keyword>
<evidence type="ECO:0000256" key="14">
    <source>
        <dbReference type="SAM" id="SignalP"/>
    </source>
</evidence>
<dbReference type="AlphaFoldDB" id="A0A1H0SK01"/>
<evidence type="ECO:0000256" key="10">
    <source>
        <dbReference type="ARBA" id="ARBA00023170"/>
    </source>
</evidence>
<dbReference type="GO" id="GO:0009279">
    <property type="term" value="C:cell outer membrane"/>
    <property type="evidence" value="ECO:0007669"/>
    <property type="project" value="UniProtKB-SubCell"/>
</dbReference>
<dbReference type="InterPro" id="IPR039426">
    <property type="entry name" value="TonB-dep_rcpt-like"/>
</dbReference>
<proteinExistence type="inferred from homology"/>
<keyword evidence="17" id="KW-1185">Reference proteome</keyword>
<evidence type="ECO:0000256" key="5">
    <source>
        <dbReference type="ARBA" id="ARBA00022496"/>
    </source>
</evidence>
<dbReference type="Gene3D" id="3.55.50.30">
    <property type="match status" value="1"/>
</dbReference>
<protein>
    <submittedName>
        <fullName evidence="16">Iron complex outermembrane recepter protein</fullName>
    </submittedName>
</protein>
<keyword evidence="9 12" id="KW-0472">Membrane</keyword>
<reference evidence="17" key="1">
    <citation type="submission" date="2016-10" db="EMBL/GenBank/DDBJ databases">
        <authorList>
            <person name="Varghese N."/>
            <person name="Submissions S."/>
        </authorList>
    </citation>
    <scope>NUCLEOTIDE SEQUENCE [LARGE SCALE GENOMIC DNA]</scope>
    <source>
        <strain evidence="17">DSM 17101</strain>
    </source>
</reference>
<accession>A0A1H0SK01</accession>
<comment type="subcellular location">
    <subcellularLocation>
        <location evidence="1 12">Cell outer membrane</location>
        <topology evidence="1 12">Multi-pass membrane protein</topology>
    </subcellularLocation>
</comment>
<evidence type="ECO:0000256" key="9">
    <source>
        <dbReference type="ARBA" id="ARBA00023136"/>
    </source>
</evidence>
<dbReference type="InterPro" id="IPR012910">
    <property type="entry name" value="Plug_dom"/>
</dbReference>
<dbReference type="InterPro" id="IPR011662">
    <property type="entry name" value="Secretin/TonB_short_N"/>
</dbReference>
<feature type="signal peptide" evidence="14">
    <location>
        <begin position="1"/>
        <end position="33"/>
    </location>
</feature>
<evidence type="ECO:0000256" key="11">
    <source>
        <dbReference type="ARBA" id="ARBA00023237"/>
    </source>
</evidence>